<organism evidence="2 3">
    <name type="scientific">Alkaliphilus hydrothermalis</name>
    <dbReference type="NCBI Taxonomy" id="1482730"/>
    <lineage>
        <taxon>Bacteria</taxon>
        <taxon>Bacillati</taxon>
        <taxon>Bacillota</taxon>
        <taxon>Clostridia</taxon>
        <taxon>Peptostreptococcales</taxon>
        <taxon>Natronincolaceae</taxon>
        <taxon>Alkaliphilus</taxon>
    </lineage>
</organism>
<evidence type="ECO:0000313" key="3">
    <source>
        <dbReference type="Proteomes" id="UP001314796"/>
    </source>
</evidence>
<keyword evidence="2" id="KW-0378">Hydrolase</keyword>
<keyword evidence="3" id="KW-1185">Reference proteome</keyword>
<gene>
    <name evidence="2" type="ORF">JOC73_000993</name>
</gene>
<evidence type="ECO:0000259" key="1">
    <source>
        <dbReference type="PROSITE" id="PS51704"/>
    </source>
</evidence>
<dbReference type="Gene3D" id="3.20.20.190">
    <property type="entry name" value="Phosphatidylinositol (PI) phosphodiesterase"/>
    <property type="match status" value="1"/>
</dbReference>
<dbReference type="GO" id="GO:0008889">
    <property type="term" value="F:glycerophosphodiester phosphodiesterase activity"/>
    <property type="evidence" value="ECO:0007669"/>
    <property type="project" value="UniProtKB-EC"/>
</dbReference>
<dbReference type="PROSITE" id="PS51704">
    <property type="entry name" value="GP_PDE"/>
    <property type="match status" value="1"/>
</dbReference>
<dbReference type="EMBL" id="JAFBEE010000004">
    <property type="protein sequence ID" value="MBM7614482.1"/>
    <property type="molecule type" value="Genomic_DNA"/>
</dbReference>
<dbReference type="InterPro" id="IPR017946">
    <property type="entry name" value="PLC-like_Pdiesterase_TIM-brl"/>
</dbReference>
<dbReference type="Proteomes" id="UP001314796">
    <property type="component" value="Unassembled WGS sequence"/>
</dbReference>
<accession>A0ABS2NNF9</accession>
<dbReference type="SUPFAM" id="SSF51695">
    <property type="entry name" value="PLC-like phosphodiesterases"/>
    <property type="match status" value="1"/>
</dbReference>
<dbReference type="RefSeq" id="WP_204400745.1">
    <property type="nucleotide sequence ID" value="NZ_JAFBEE010000004.1"/>
</dbReference>
<dbReference type="InterPro" id="IPR030395">
    <property type="entry name" value="GP_PDE_dom"/>
</dbReference>
<dbReference type="Pfam" id="PF03009">
    <property type="entry name" value="GDPD"/>
    <property type="match status" value="1"/>
</dbReference>
<dbReference type="PANTHER" id="PTHR46211:SF14">
    <property type="entry name" value="GLYCEROPHOSPHODIESTER PHOSPHODIESTERASE"/>
    <property type="match status" value="1"/>
</dbReference>
<sequence>MLTFTKRRKKKKKLIPILLGIVFLFGGNLLLPEKTTDLEDQWFKNTKGAPLIIAHQGGNQERPASTNIAFEHAVALGVDILEFDVALTKDDQLITIHDLTVDRTTNGTGKVRELAYSEIKELNAAYGLENTEGKVLRGEAKNPYIAEGAYIPTLQDVFSKYPKQKMLIELKDAGEDGKKSAEVFWNLVQEYNMEEKIVVASFDRDTIRELRKISNDKIKTTASEGEMYYFYGFHKAMLPSLNNLVSFEILSLPIGYNIKGINIDLTTEALLKEVRARKMPIYYWTINSEEEMEALIDLGADGIITDRPQLLLQVLKKKGLR</sequence>
<reference evidence="2 3" key="1">
    <citation type="submission" date="2021-01" db="EMBL/GenBank/DDBJ databases">
        <title>Genomic Encyclopedia of Type Strains, Phase IV (KMG-IV): sequencing the most valuable type-strain genomes for metagenomic binning, comparative biology and taxonomic classification.</title>
        <authorList>
            <person name="Goeker M."/>
        </authorList>
    </citation>
    <scope>NUCLEOTIDE SEQUENCE [LARGE SCALE GENOMIC DNA]</scope>
    <source>
        <strain evidence="2 3">DSM 25890</strain>
    </source>
</reference>
<dbReference type="CDD" id="cd08561">
    <property type="entry name" value="GDPD_cytoplasmic_ScUgpQ2_like"/>
    <property type="match status" value="1"/>
</dbReference>
<evidence type="ECO:0000313" key="2">
    <source>
        <dbReference type="EMBL" id="MBM7614482.1"/>
    </source>
</evidence>
<comment type="caution">
    <text evidence="2">The sequence shown here is derived from an EMBL/GenBank/DDBJ whole genome shotgun (WGS) entry which is preliminary data.</text>
</comment>
<dbReference type="PANTHER" id="PTHR46211">
    <property type="entry name" value="GLYCEROPHOSPHORYL DIESTER PHOSPHODIESTERASE"/>
    <property type="match status" value="1"/>
</dbReference>
<proteinExistence type="predicted"/>
<protein>
    <submittedName>
        <fullName evidence="2">Glycerophosphoryl diester phosphodiesterase</fullName>
        <ecNumber evidence="2">3.1.4.46</ecNumber>
    </submittedName>
</protein>
<dbReference type="EC" id="3.1.4.46" evidence="2"/>
<feature type="domain" description="GP-PDE" evidence="1">
    <location>
        <begin position="50"/>
        <end position="315"/>
    </location>
</feature>
<name>A0ABS2NNF9_9FIRM</name>